<sequence length="125" mass="14339">MSKLDQLPSLTSDLAIEILKKTIDQLQLPENIQKIDEARDNVGNEMLKMMQFIFPIVMQVQIDVIKEYGYPEAREGVIKFSQMLRALEREDTEVARLHGIIKSYYLPPVSAHTNNESSEDRTSSN</sequence>
<dbReference type="InParanoid" id="A0A6J2XS85"/>
<protein>
    <recommendedName>
        <fullName evidence="3">Protein C10</fullName>
    </recommendedName>
</protein>
<dbReference type="FunCoup" id="A0A6J2XS85">
    <property type="interactions" value="6"/>
</dbReference>
<evidence type="ECO:0000256" key="3">
    <source>
        <dbReference type="ARBA" id="ARBA00020502"/>
    </source>
</evidence>
<dbReference type="RefSeq" id="XP_030754368.1">
    <property type="nucleotide sequence ID" value="XM_030898508.1"/>
</dbReference>
<organism evidence="5 6">
    <name type="scientific">Sitophilus oryzae</name>
    <name type="common">Rice weevil</name>
    <name type="synonym">Curculio oryzae</name>
    <dbReference type="NCBI Taxonomy" id="7048"/>
    <lineage>
        <taxon>Eukaryota</taxon>
        <taxon>Metazoa</taxon>
        <taxon>Ecdysozoa</taxon>
        <taxon>Arthropoda</taxon>
        <taxon>Hexapoda</taxon>
        <taxon>Insecta</taxon>
        <taxon>Pterygota</taxon>
        <taxon>Neoptera</taxon>
        <taxon>Endopterygota</taxon>
        <taxon>Coleoptera</taxon>
        <taxon>Polyphaga</taxon>
        <taxon>Cucujiformia</taxon>
        <taxon>Curculionidae</taxon>
        <taxon>Dryophthorinae</taxon>
        <taxon>Sitophilus</taxon>
    </lineage>
</organism>
<dbReference type="Pfam" id="PF14974">
    <property type="entry name" value="P_C10"/>
    <property type="match status" value="1"/>
</dbReference>
<dbReference type="GO" id="GO:0005737">
    <property type="term" value="C:cytoplasm"/>
    <property type="evidence" value="ECO:0007669"/>
    <property type="project" value="UniProtKB-SubCell"/>
</dbReference>
<comment type="similarity">
    <text evidence="2">Belongs to the UPF0456 family.</text>
</comment>
<accession>A0A6J2XS85</accession>
<dbReference type="Proteomes" id="UP000504635">
    <property type="component" value="Unplaced"/>
</dbReference>
<dbReference type="InterPro" id="IPR026317">
    <property type="entry name" value="P_C10"/>
</dbReference>
<dbReference type="KEGG" id="soy:115881126"/>
<gene>
    <name evidence="6" type="primary">LOC115881126</name>
</gene>
<reference evidence="6" key="1">
    <citation type="submission" date="2025-08" db="UniProtKB">
        <authorList>
            <consortium name="RefSeq"/>
        </authorList>
    </citation>
    <scope>IDENTIFICATION</scope>
    <source>
        <tissue evidence="6">Gonads</tissue>
    </source>
</reference>
<evidence type="ECO:0000256" key="2">
    <source>
        <dbReference type="ARBA" id="ARBA00007083"/>
    </source>
</evidence>
<name>A0A6J2XS85_SITOR</name>
<dbReference type="AlphaFoldDB" id="A0A6J2XS85"/>
<comment type="subcellular location">
    <subcellularLocation>
        <location evidence="1">Cytoplasm</location>
    </subcellularLocation>
</comment>
<dbReference type="PANTHER" id="PTHR13463">
    <property type="entry name" value="PROTEIN C10"/>
    <property type="match status" value="1"/>
</dbReference>
<evidence type="ECO:0000256" key="4">
    <source>
        <dbReference type="ARBA" id="ARBA00022490"/>
    </source>
</evidence>
<dbReference type="GeneID" id="115881126"/>
<evidence type="ECO:0000313" key="5">
    <source>
        <dbReference type="Proteomes" id="UP000504635"/>
    </source>
</evidence>
<keyword evidence="4" id="KW-0963">Cytoplasm</keyword>
<dbReference type="PANTHER" id="PTHR13463:SF3">
    <property type="entry name" value="PROTEIN C10"/>
    <property type="match status" value="1"/>
</dbReference>
<proteinExistence type="inferred from homology"/>
<evidence type="ECO:0000256" key="1">
    <source>
        <dbReference type="ARBA" id="ARBA00004496"/>
    </source>
</evidence>
<evidence type="ECO:0000313" key="6">
    <source>
        <dbReference type="RefSeq" id="XP_030754368.1"/>
    </source>
</evidence>
<dbReference type="GO" id="GO:0009791">
    <property type="term" value="P:post-embryonic development"/>
    <property type="evidence" value="ECO:0007669"/>
    <property type="project" value="TreeGrafter"/>
</dbReference>
<dbReference type="OrthoDB" id="75738at2759"/>
<keyword evidence="5" id="KW-1185">Reference proteome</keyword>